<evidence type="ECO:0000259" key="2">
    <source>
        <dbReference type="Pfam" id="PF03478"/>
    </source>
</evidence>
<gene>
    <name evidence="3" type="ORF">TCM_007344</name>
</gene>
<feature type="compositionally biased region" description="Basic residues" evidence="1">
    <location>
        <begin position="27"/>
        <end position="37"/>
    </location>
</feature>
<dbReference type="OMA" id="FVEEECC"/>
<protein>
    <submittedName>
        <fullName evidence="3">F-box family protein with a domain of Uncharacterized protein function, putative</fullName>
    </submittedName>
</protein>
<feature type="domain" description="KIB1-4 beta-propeller" evidence="2">
    <location>
        <begin position="160"/>
        <end position="387"/>
    </location>
</feature>
<dbReference type="HOGENOM" id="CLU_736517_0_0_1"/>
<accession>A0A061E0S9</accession>
<sequence>MYILRSFSELELQTPLAHKSTPMAQKVKNKKNKKQVPPKKANNGAVTWPDLPQILVDIIAKQPALMQDISYGGLTKLCRSPPSKCNPNNFTPPCLQLFDEINVNSDENYVEPNLNVSFHRRWFWYWYFSRWARPPVRSYWKHYVGFSNEAIVAKGNTFSDPKSSELVYLWYPVDGYSFSRLPEWDERIPFTRVVVSSSARYLSNKNRTTVMVLTGTSHPAFVFYQLRGEGRREWVKQDCTLTEPHCSMKSEGKHFMTFTNAIGFNGRFYVLSLQGTLAVIDATDSYPRITTISSERAVPSVLPKHFREYLLESEGNILLVFLISRRSIKVVDDVEVFQLNTAKLSWVRMASLGDRALFLGTNCCMSVSASRVGCRSNCVYFTYHTADGWWVFDMEKSCISPGWSDAATTSPVWTAPIQEE</sequence>
<dbReference type="InterPro" id="IPR005174">
    <property type="entry name" value="KIB1-4_b-propeller"/>
</dbReference>
<dbReference type="PANTHER" id="PTHR33127:SF69">
    <property type="entry name" value="OS09G0340800 PROTEIN"/>
    <property type="match status" value="1"/>
</dbReference>
<evidence type="ECO:0000313" key="4">
    <source>
        <dbReference type="Proteomes" id="UP000026915"/>
    </source>
</evidence>
<name>A0A061E0S9_THECC</name>
<proteinExistence type="predicted"/>
<dbReference type="Gramene" id="EOX98629">
    <property type="protein sequence ID" value="EOX98629"/>
    <property type="gene ID" value="TCM_007344"/>
</dbReference>
<reference evidence="3 4" key="1">
    <citation type="journal article" date="2013" name="Genome Biol.">
        <title>The genome sequence of the most widely cultivated cacao type and its use to identify candidate genes regulating pod color.</title>
        <authorList>
            <person name="Motamayor J.C."/>
            <person name="Mockaitis K."/>
            <person name="Schmutz J."/>
            <person name="Haiminen N."/>
            <person name="Iii D.L."/>
            <person name="Cornejo O."/>
            <person name="Findley S.D."/>
            <person name="Zheng P."/>
            <person name="Utro F."/>
            <person name="Royaert S."/>
            <person name="Saski C."/>
            <person name="Jenkins J."/>
            <person name="Podicheti R."/>
            <person name="Zhao M."/>
            <person name="Scheffler B.E."/>
            <person name="Stack J.C."/>
            <person name="Feltus F.A."/>
            <person name="Mustiga G.M."/>
            <person name="Amores F."/>
            <person name="Phillips W."/>
            <person name="Marelli J.P."/>
            <person name="May G.D."/>
            <person name="Shapiro H."/>
            <person name="Ma J."/>
            <person name="Bustamante C.D."/>
            <person name="Schnell R.J."/>
            <person name="Main D."/>
            <person name="Gilbert D."/>
            <person name="Parida L."/>
            <person name="Kuhn D.N."/>
        </authorList>
    </citation>
    <scope>NUCLEOTIDE SEQUENCE [LARGE SCALE GENOMIC DNA]</scope>
    <source>
        <strain evidence="4">cv. Matina 1-6</strain>
    </source>
</reference>
<dbReference type="STRING" id="3641.A0A061E0S9"/>
<feature type="region of interest" description="Disordered" evidence="1">
    <location>
        <begin position="18"/>
        <end position="43"/>
    </location>
</feature>
<dbReference type="Proteomes" id="UP000026915">
    <property type="component" value="Chromosome 2"/>
</dbReference>
<evidence type="ECO:0000313" key="3">
    <source>
        <dbReference type="EMBL" id="EOX98629.1"/>
    </source>
</evidence>
<dbReference type="PANTHER" id="PTHR33127">
    <property type="entry name" value="TRANSMEMBRANE PROTEIN"/>
    <property type="match status" value="1"/>
</dbReference>
<dbReference type="InParanoid" id="A0A061E0S9"/>
<organism evidence="3 4">
    <name type="scientific">Theobroma cacao</name>
    <name type="common">Cacao</name>
    <name type="synonym">Cocoa</name>
    <dbReference type="NCBI Taxonomy" id="3641"/>
    <lineage>
        <taxon>Eukaryota</taxon>
        <taxon>Viridiplantae</taxon>
        <taxon>Streptophyta</taxon>
        <taxon>Embryophyta</taxon>
        <taxon>Tracheophyta</taxon>
        <taxon>Spermatophyta</taxon>
        <taxon>Magnoliopsida</taxon>
        <taxon>eudicotyledons</taxon>
        <taxon>Gunneridae</taxon>
        <taxon>Pentapetalae</taxon>
        <taxon>rosids</taxon>
        <taxon>malvids</taxon>
        <taxon>Malvales</taxon>
        <taxon>Malvaceae</taxon>
        <taxon>Byttnerioideae</taxon>
        <taxon>Theobroma</taxon>
    </lineage>
</organism>
<dbReference type="eggNOG" id="ENOG502RQG7">
    <property type="taxonomic scope" value="Eukaryota"/>
</dbReference>
<dbReference type="EMBL" id="CM001880">
    <property type="protein sequence ID" value="EOX98629.1"/>
    <property type="molecule type" value="Genomic_DNA"/>
</dbReference>
<keyword evidence="4" id="KW-1185">Reference proteome</keyword>
<dbReference type="Pfam" id="PF03478">
    <property type="entry name" value="Beta-prop_KIB1-4"/>
    <property type="match status" value="1"/>
</dbReference>
<evidence type="ECO:0000256" key="1">
    <source>
        <dbReference type="SAM" id="MobiDB-lite"/>
    </source>
</evidence>
<dbReference type="AlphaFoldDB" id="A0A061E0S9"/>